<reference evidence="4" key="2">
    <citation type="journal article" date="2021" name="PeerJ">
        <title>Extensive microbial diversity within the chicken gut microbiome revealed by metagenomics and culture.</title>
        <authorList>
            <person name="Gilroy R."/>
            <person name="Ravi A."/>
            <person name="Getino M."/>
            <person name="Pursley I."/>
            <person name="Horton D.L."/>
            <person name="Alikhan N.F."/>
            <person name="Baker D."/>
            <person name="Gharbi K."/>
            <person name="Hall N."/>
            <person name="Watson M."/>
            <person name="Adriaenssens E.M."/>
            <person name="Foster-Nyarko E."/>
            <person name="Jarju S."/>
            <person name="Secka A."/>
            <person name="Antonio M."/>
            <person name="Oren A."/>
            <person name="Chaudhuri R.R."/>
            <person name="La Ragione R."/>
            <person name="Hildebrand F."/>
            <person name="Pallen M.J."/>
        </authorList>
    </citation>
    <scope>NUCLEOTIDE SEQUENCE</scope>
    <source>
        <strain evidence="4">CHK158-818</strain>
    </source>
</reference>
<dbReference type="Proteomes" id="UP000824112">
    <property type="component" value="Unassembled WGS sequence"/>
</dbReference>
<keyword evidence="1 4" id="KW-0378">Hydrolase</keyword>
<dbReference type="AlphaFoldDB" id="A0A9D1M6L6"/>
<dbReference type="InterPro" id="IPR029058">
    <property type="entry name" value="AB_hydrolase_fold"/>
</dbReference>
<dbReference type="GO" id="GO:0016787">
    <property type="term" value="F:hydrolase activity"/>
    <property type="evidence" value="ECO:0007669"/>
    <property type="project" value="UniProtKB-KW"/>
</dbReference>
<evidence type="ECO:0000256" key="2">
    <source>
        <dbReference type="SAM" id="SignalP"/>
    </source>
</evidence>
<sequence length="297" mass="32633">MKRIFQLICLLLAANCVAACSNTENDAPLGPIGETPAEEDPDAEHIYLWPEGNMPTITDYTVNNGNYQDDPDFRPNMIWYPVPDGTEVKGAVMVCPGGAFMFRSGNEGAPVAERLAELGWQSFVVNYRVRPYTMEEGSLDLARAIRYVRSHAGQYGIDPDRIASVGFSAGGILCGDEALHFDGQVNGTALDDSYVPDALDDVSADVCAIGMIYSFYGRLSVSNNNVDDLRAGNIPPTFYTYGTEDPFYRQFIANANAAREAGVQVEEHVLDGWPHGFGVQGEWTTWFDSFLTQIMSH</sequence>
<protein>
    <submittedName>
        <fullName evidence="4">Alpha/beta hydrolase</fullName>
    </submittedName>
</protein>
<evidence type="ECO:0000259" key="3">
    <source>
        <dbReference type="Pfam" id="PF20434"/>
    </source>
</evidence>
<keyword evidence="2" id="KW-0732">Signal</keyword>
<comment type="caution">
    <text evidence="4">The sequence shown here is derived from an EMBL/GenBank/DDBJ whole genome shotgun (WGS) entry which is preliminary data.</text>
</comment>
<dbReference type="Pfam" id="PF20434">
    <property type="entry name" value="BD-FAE"/>
    <property type="match status" value="1"/>
</dbReference>
<feature type="domain" description="BD-FAE-like" evidence="3">
    <location>
        <begin position="91"/>
        <end position="180"/>
    </location>
</feature>
<name>A0A9D1M6L6_9BACT</name>
<accession>A0A9D1M6L6</accession>
<evidence type="ECO:0000256" key="1">
    <source>
        <dbReference type="ARBA" id="ARBA00022801"/>
    </source>
</evidence>
<evidence type="ECO:0000313" key="4">
    <source>
        <dbReference type="EMBL" id="HIU54661.1"/>
    </source>
</evidence>
<feature type="chain" id="PRO_5039570266" evidence="2">
    <location>
        <begin position="19"/>
        <end position="297"/>
    </location>
</feature>
<dbReference type="SUPFAM" id="SSF53474">
    <property type="entry name" value="alpha/beta-Hydrolases"/>
    <property type="match status" value="1"/>
</dbReference>
<gene>
    <name evidence="4" type="ORF">IAB03_02505</name>
</gene>
<dbReference type="EMBL" id="DVNA01000056">
    <property type="protein sequence ID" value="HIU54661.1"/>
    <property type="molecule type" value="Genomic_DNA"/>
</dbReference>
<evidence type="ECO:0000313" key="5">
    <source>
        <dbReference type="Proteomes" id="UP000824112"/>
    </source>
</evidence>
<dbReference type="Gene3D" id="3.40.50.1820">
    <property type="entry name" value="alpha/beta hydrolase"/>
    <property type="match status" value="1"/>
</dbReference>
<reference evidence="4" key="1">
    <citation type="submission" date="2020-10" db="EMBL/GenBank/DDBJ databases">
        <authorList>
            <person name="Gilroy R."/>
        </authorList>
    </citation>
    <scope>NUCLEOTIDE SEQUENCE</scope>
    <source>
        <strain evidence="4">CHK158-818</strain>
    </source>
</reference>
<dbReference type="PANTHER" id="PTHR48081">
    <property type="entry name" value="AB HYDROLASE SUPERFAMILY PROTEIN C4A8.06C"/>
    <property type="match status" value="1"/>
</dbReference>
<proteinExistence type="predicted"/>
<feature type="signal peptide" evidence="2">
    <location>
        <begin position="1"/>
        <end position="18"/>
    </location>
</feature>
<organism evidence="4 5">
    <name type="scientific">Candidatus Gallibacteroides avistercoris</name>
    <dbReference type="NCBI Taxonomy" id="2840833"/>
    <lineage>
        <taxon>Bacteria</taxon>
        <taxon>Pseudomonadati</taxon>
        <taxon>Bacteroidota</taxon>
        <taxon>Bacteroidia</taxon>
        <taxon>Bacteroidales</taxon>
        <taxon>Bacteroidaceae</taxon>
        <taxon>Bacteroidaceae incertae sedis</taxon>
        <taxon>Candidatus Gallibacteroides</taxon>
    </lineage>
</organism>
<dbReference type="InterPro" id="IPR050300">
    <property type="entry name" value="GDXG_lipolytic_enzyme"/>
</dbReference>
<dbReference type="InterPro" id="IPR049492">
    <property type="entry name" value="BD-FAE-like_dom"/>
</dbReference>